<dbReference type="InterPro" id="IPR058240">
    <property type="entry name" value="rSAM_sf"/>
</dbReference>
<dbReference type="PANTHER" id="PTHR30538:SF1">
    <property type="entry name" value="L-LYSINE 2,3-AMINOMUTASE"/>
    <property type="match status" value="1"/>
</dbReference>
<evidence type="ECO:0000256" key="9">
    <source>
        <dbReference type="ARBA" id="ARBA00023014"/>
    </source>
</evidence>
<dbReference type="RefSeq" id="WP_332082443.1">
    <property type="nucleotide sequence ID" value="NZ_JAZHYN010000040.1"/>
</dbReference>
<keyword evidence="8" id="KW-0408">Iron</keyword>
<dbReference type="Gene3D" id="3.20.20.70">
    <property type="entry name" value="Aldolase class I"/>
    <property type="match status" value="1"/>
</dbReference>
<evidence type="ECO:0000256" key="8">
    <source>
        <dbReference type="ARBA" id="ARBA00023004"/>
    </source>
</evidence>
<evidence type="ECO:0000313" key="12">
    <source>
        <dbReference type="EMBL" id="MEF3367397.1"/>
    </source>
</evidence>
<keyword evidence="9" id="KW-0411">Iron-sulfur</keyword>
<dbReference type="PROSITE" id="PS51918">
    <property type="entry name" value="RADICAL_SAM"/>
    <property type="match status" value="1"/>
</dbReference>
<dbReference type="InterPro" id="IPR007197">
    <property type="entry name" value="rSAM"/>
</dbReference>
<dbReference type="InterPro" id="IPR013785">
    <property type="entry name" value="Aldolase_TIM"/>
</dbReference>
<gene>
    <name evidence="12" type="ORF">V3H18_12705</name>
</gene>
<dbReference type="Pfam" id="PF04055">
    <property type="entry name" value="Radical_SAM"/>
    <property type="match status" value="1"/>
</dbReference>
<dbReference type="EMBL" id="JAZHYN010000040">
    <property type="protein sequence ID" value="MEF3367397.1"/>
    <property type="molecule type" value="Genomic_DNA"/>
</dbReference>
<reference evidence="12 13" key="1">
    <citation type="submission" date="2024-02" db="EMBL/GenBank/DDBJ databases">
        <authorList>
            <person name="Grouzdev D."/>
        </authorList>
    </citation>
    <scope>NUCLEOTIDE SEQUENCE [LARGE SCALE GENOMIC DNA]</scope>
    <source>
        <strain evidence="12 13">9N</strain>
    </source>
</reference>
<dbReference type="Proteomes" id="UP001350748">
    <property type="component" value="Unassembled WGS sequence"/>
</dbReference>
<name>A0ABU7XJ36_9HYPH</name>
<keyword evidence="5" id="KW-0949">S-adenosyl-L-methionine</keyword>
<keyword evidence="13" id="KW-1185">Reference proteome</keyword>
<dbReference type="SFLD" id="SFLDS00029">
    <property type="entry name" value="Radical_SAM"/>
    <property type="match status" value="1"/>
</dbReference>
<feature type="domain" description="Radical SAM core" evidence="11">
    <location>
        <begin position="102"/>
        <end position="316"/>
    </location>
</feature>
<keyword evidence="6" id="KW-0479">Metal-binding</keyword>
<comment type="caution">
    <text evidence="12">The sequence shown here is derived from an EMBL/GenBank/DDBJ whole genome shotgun (WGS) entry which is preliminary data.</text>
</comment>
<dbReference type="NCBIfam" id="TIGR00238">
    <property type="entry name" value="KamA family radical SAM protein"/>
    <property type="match status" value="1"/>
</dbReference>
<keyword evidence="10" id="KW-0413">Isomerase</keyword>
<keyword evidence="7" id="KW-0663">Pyridoxal phosphate</keyword>
<evidence type="ECO:0000256" key="7">
    <source>
        <dbReference type="ARBA" id="ARBA00022898"/>
    </source>
</evidence>
<evidence type="ECO:0000256" key="6">
    <source>
        <dbReference type="ARBA" id="ARBA00022723"/>
    </source>
</evidence>
<dbReference type="SFLD" id="SFLDG01070">
    <property type="entry name" value="PLP-dependent"/>
    <property type="match status" value="1"/>
</dbReference>
<evidence type="ECO:0000256" key="3">
    <source>
        <dbReference type="ARBA" id="ARBA00008703"/>
    </source>
</evidence>
<dbReference type="PIRSF" id="PIRSF004911">
    <property type="entry name" value="DUF160"/>
    <property type="match status" value="1"/>
</dbReference>
<evidence type="ECO:0000256" key="4">
    <source>
        <dbReference type="ARBA" id="ARBA00022485"/>
    </source>
</evidence>
<dbReference type="PANTHER" id="PTHR30538">
    <property type="entry name" value="LYSINE 2,3-AMINOMUTASE-RELATED"/>
    <property type="match status" value="1"/>
</dbReference>
<comment type="cofactor">
    <cofactor evidence="1">
        <name>pyridoxal 5'-phosphate</name>
        <dbReference type="ChEBI" id="CHEBI:597326"/>
    </cofactor>
</comment>
<comment type="cofactor">
    <cofactor evidence="2">
        <name>[4Fe-4S] cluster</name>
        <dbReference type="ChEBI" id="CHEBI:49883"/>
    </cofactor>
</comment>
<organism evidence="12 13">
    <name type="scientific">Methylocystis borbori</name>
    <dbReference type="NCBI Taxonomy" id="3118750"/>
    <lineage>
        <taxon>Bacteria</taxon>
        <taxon>Pseudomonadati</taxon>
        <taxon>Pseudomonadota</taxon>
        <taxon>Alphaproteobacteria</taxon>
        <taxon>Hyphomicrobiales</taxon>
        <taxon>Methylocystaceae</taxon>
        <taxon>Methylocystis</taxon>
    </lineage>
</organism>
<accession>A0ABU7XJ36</accession>
<dbReference type="SUPFAM" id="SSF102114">
    <property type="entry name" value="Radical SAM enzymes"/>
    <property type="match status" value="1"/>
</dbReference>
<comment type="similarity">
    <text evidence="3">Belongs to the radical SAM superfamily. KamA family.</text>
</comment>
<evidence type="ECO:0000256" key="5">
    <source>
        <dbReference type="ARBA" id="ARBA00022691"/>
    </source>
</evidence>
<evidence type="ECO:0000256" key="2">
    <source>
        <dbReference type="ARBA" id="ARBA00001966"/>
    </source>
</evidence>
<dbReference type="CDD" id="cd01335">
    <property type="entry name" value="Radical_SAM"/>
    <property type="match status" value="1"/>
</dbReference>
<evidence type="ECO:0000313" key="13">
    <source>
        <dbReference type="Proteomes" id="UP001350748"/>
    </source>
</evidence>
<dbReference type="InterPro" id="IPR022447">
    <property type="entry name" value="Lys_aminomutase-rel"/>
</dbReference>
<dbReference type="InterPro" id="IPR003739">
    <property type="entry name" value="Lys_aminomutase/Glu_NH3_mut"/>
</dbReference>
<evidence type="ECO:0000259" key="11">
    <source>
        <dbReference type="PROSITE" id="PS51918"/>
    </source>
</evidence>
<evidence type="ECO:0000256" key="1">
    <source>
        <dbReference type="ARBA" id="ARBA00001933"/>
    </source>
</evidence>
<dbReference type="NCBIfam" id="TIGR03822">
    <property type="entry name" value="AblA_like_2"/>
    <property type="match status" value="1"/>
</dbReference>
<evidence type="ECO:0000256" key="10">
    <source>
        <dbReference type="ARBA" id="ARBA00023235"/>
    </source>
</evidence>
<sequence length="367" mass="39726">MKRHQQALAANFNEPSRTLTSLDDLVAAGLLSADRARGLHHVAARYSVAVTPDVAALIDAADPADAIARQFLPDPREAATSPGELSDPIGDDAHSPLPGLVHRYPDRVLLKLLSVCPVYCRFCFRRETVGRGKGDILPETEVAAALDYVAANPQIFEVILTGGDPMMLSARRLASVSRRLAQIPHVRLLRVHTRAPTAAPDLVTQEKLAALSESGKALYVALHVNHARELTDAARPAIARLRASGAVLLSQTVLLKGVNDDADVLDRLMRELALLGVKPYYLHHPDLAPGTAHFRLSLEAGRRLYEELARRLTSVALPAYALDIPGGFGKARVAEGAARPDGAGGWLIRDRAGVWRPYRDQLEAPQD</sequence>
<protein>
    <submittedName>
        <fullName evidence="12">Lysine-2,3-aminomutase-like protein</fullName>
    </submittedName>
</protein>
<proteinExistence type="inferred from homology"/>
<keyword evidence="4" id="KW-0004">4Fe-4S</keyword>